<proteinExistence type="predicted"/>
<dbReference type="Gene3D" id="3.30.1330.20">
    <property type="entry name" value="Tubulin/FtsZ, C-terminal domain"/>
    <property type="match status" value="1"/>
</dbReference>
<reference evidence="3 4" key="1">
    <citation type="submission" date="2017-02" db="EMBL/GenBank/DDBJ databases">
        <authorList>
            <person name="Peterson S.W."/>
        </authorList>
    </citation>
    <scope>NUCLEOTIDE SEQUENCE [LARGE SCALE GENOMIC DNA]</scope>
    <source>
        <strain evidence="3 4">DSM 16080</strain>
    </source>
</reference>
<dbReference type="OrthoDB" id="6165729at2"/>
<dbReference type="InterPro" id="IPR037103">
    <property type="entry name" value="Tubulin/FtsZ-like_C"/>
</dbReference>
<dbReference type="STRING" id="1121449.SAMN02745704_02032"/>
<evidence type="ECO:0000313" key="4">
    <source>
        <dbReference type="Proteomes" id="UP000190027"/>
    </source>
</evidence>
<dbReference type="PANTHER" id="PTHR34784">
    <property type="entry name" value="50S RIBOSOMAL PROTEIN L34"/>
    <property type="match status" value="1"/>
</dbReference>
<keyword evidence="1" id="KW-0547">Nucleotide-binding</keyword>
<dbReference type="NCBIfam" id="TIGR02058">
    <property type="entry name" value="lin0512_fam"/>
    <property type="match status" value="1"/>
</dbReference>
<dbReference type="PANTHER" id="PTHR34784:SF1">
    <property type="entry name" value="50S RIBOSOMAL PROTEIN L34"/>
    <property type="match status" value="1"/>
</dbReference>
<dbReference type="Proteomes" id="UP000190027">
    <property type="component" value="Unassembled WGS sequence"/>
</dbReference>
<dbReference type="GO" id="GO:0005525">
    <property type="term" value="F:GTP binding"/>
    <property type="evidence" value="ECO:0007669"/>
    <property type="project" value="UniProtKB-KW"/>
</dbReference>
<evidence type="ECO:0000313" key="3">
    <source>
        <dbReference type="EMBL" id="SKA87259.1"/>
    </source>
</evidence>
<organism evidence="3 4">
    <name type="scientific">Paucidesulfovibrio gracilis DSM 16080</name>
    <dbReference type="NCBI Taxonomy" id="1121449"/>
    <lineage>
        <taxon>Bacteria</taxon>
        <taxon>Pseudomonadati</taxon>
        <taxon>Thermodesulfobacteriota</taxon>
        <taxon>Desulfovibrionia</taxon>
        <taxon>Desulfovibrionales</taxon>
        <taxon>Desulfovibrionaceae</taxon>
        <taxon>Paucidesulfovibrio</taxon>
    </lineage>
</organism>
<sequence>MAMKRFAIEMGYGADLHGENMTKAALRAVRDSVSRVCLCGLLEILGRDRFQGVHVHARVAVPEPDTVDREALLAAIPIGERSLTLEQGGMLADGLEVPSFGTGVSRIVMACAALTVSVDMDEAEVTACNVAAAGTMSCGCSAGDE</sequence>
<dbReference type="AlphaFoldDB" id="A0A1T4XCT8"/>
<accession>A0A1T4XCT8</accession>
<dbReference type="RefSeq" id="WP_078717587.1">
    <property type="nucleotide sequence ID" value="NZ_FUYC01000009.1"/>
</dbReference>
<keyword evidence="4" id="KW-1185">Reference proteome</keyword>
<protein>
    <submittedName>
        <fullName evidence="3">Uncharacterized protein</fullName>
    </submittedName>
</protein>
<dbReference type="EMBL" id="FUYC01000009">
    <property type="protein sequence ID" value="SKA87259.1"/>
    <property type="molecule type" value="Genomic_DNA"/>
</dbReference>
<keyword evidence="2" id="KW-0342">GTP-binding</keyword>
<dbReference type="InterPro" id="IPR011719">
    <property type="entry name" value="CHP02058"/>
</dbReference>
<dbReference type="Pfam" id="PF09585">
    <property type="entry name" value="Lin0512_fam"/>
    <property type="match status" value="1"/>
</dbReference>
<gene>
    <name evidence="3" type="ORF">SAMN02745704_02032</name>
</gene>
<name>A0A1T4XCT8_9BACT</name>
<evidence type="ECO:0000256" key="2">
    <source>
        <dbReference type="ARBA" id="ARBA00023134"/>
    </source>
</evidence>
<evidence type="ECO:0000256" key="1">
    <source>
        <dbReference type="ARBA" id="ARBA00022741"/>
    </source>
</evidence>